<dbReference type="EMBL" id="CP070228">
    <property type="protein sequence ID" value="QRV01761.1"/>
    <property type="molecule type" value="Genomic_DNA"/>
</dbReference>
<protein>
    <submittedName>
        <fullName evidence="3">DUF262 domain-containing protein</fullName>
    </submittedName>
</protein>
<dbReference type="PANTHER" id="PTHR35149">
    <property type="entry name" value="SLL5132 PROTEIN"/>
    <property type="match status" value="1"/>
</dbReference>
<accession>A0ABX7IF49</accession>
<dbReference type="InterPro" id="IPR011089">
    <property type="entry name" value="GmrSD_C"/>
</dbReference>
<sequence length="587" mass="68931">MQLKPSDMNIESILGFYPTMMIPNFQRDYSWDKTYYKRFLDDIIDALYIDPTKKRPIIPTEYFIGTMVFSGSEKTDETIDVVDGQQRLTVITIMLSALSYKFEEIGSQKIASATFSYVKRENNYGELVPRIQTKTSHPFFLAYVQSLGAHADVQPSTDEEMNIKRTYDFFNKELDESHLRERDHFKELDISYEDLLLGIRDQILKMRVISIVTEDKGVAYKVFEILNAKGKQLASVDLIKNSVLEPFHNDEKGMDERLYTQWESLKNILRKRDPEIGFVTFYRHYWFSKYNKCPTTRLYDKFKSKFLKGPEKQKKDKLIAFVTDLCKEAEVYMKIAHPLLEDFNNRKEYNWAVQSLNNVERTFGVTQPRIAFMALMDVKSRNLIGNKSFKRAIQFIENFIFIYSALLKKQANIYEARFSTFAIKLRKSTSKNETERIINDHLFAAFEDKIPTEEAFISSFIALKYSKSPRPTNMLTKYVLNKLSISFTNGRDHFWDDATIEHIINENPDNEHTLLIGNLICLEKSLNEEADNRRFDEKLAIYRNSKYDEVIKLCDEYSQFDSEIIEKRSVALGEYYYRTIIKPALLP</sequence>
<evidence type="ECO:0000313" key="3">
    <source>
        <dbReference type="EMBL" id="QRV01761.1"/>
    </source>
</evidence>
<name>A0ABX7IF49_9ACTO</name>
<dbReference type="Pfam" id="PF07510">
    <property type="entry name" value="GmrSD_C"/>
    <property type="match status" value="1"/>
</dbReference>
<proteinExistence type="predicted"/>
<evidence type="ECO:0000259" key="1">
    <source>
        <dbReference type="Pfam" id="PF03235"/>
    </source>
</evidence>
<reference evidence="3 4" key="1">
    <citation type="submission" date="2021-02" db="EMBL/GenBank/DDBJ databases">
        <title>Complete Genome Sequence of Arcanobacterium phocisimile strain DSM 26142T from a harbour seal.</title>
        <authorList>
            <person name="Borowiak M."/>
            <person name="Alssahen M."/>
            <person name="Malorny B."/>
            <person name="Laemmler C."/>
            <person name="Siebert U."/>
            <person name="Ploetz M."/>
            <person name="Abdulmawjood A."/>
        </authorList>
    </citation>
    <scope>NUCLEOTIDE SEQUENCE [LARGE SCALE GENOMIC DNA]</scope>
    <source>
        <strain evidence="3 4">DSM 26142</strain>
    </source>
</reference>
<feature type="domain" description="GmrSD restriction endonucleases N-terminal" evidence="1">
    <location>
        <begin position="19"/>
        <end position="243"/>
    </location>
</feature>
<dbReference type="InterPro" id="IPR004919">
    <property type="entry name" value="GmrSD_N"/>
</dbReference>
<evidence type="ECO:0000259" key="2">
    <source>
        <dbReference type="Pfam" id="PF07510"/>
    </source>
</evidence>
<evidence type="ECO:0000313" key="4">
    <source>
        <dbReference type="Proteomes" id="UP000602653"/>
    </source>
</evidence>
<dbReference type="RefSeq" id="WP_204423767.1">
    <property type="nucleotide sequence ID" value="NZ_CP070228.1"/>
</dbReference>
<keyword evidence="4" id="KW-1185">Reference proteome</keyword>
<dbReference type="Proteomes" id="UP000602653">
    <property type="component" value="Chromosome"/>
</dbReference>
<feature type="domain" description="GmrSD restriction endonucleases C-terminal" evidence="2">
    <location>
        <begin position="454"/>
        <end position="573"/>
    </location>
</feature>
<organism evidence="3 4">
    <name type="scientific">Arcanobacterium phocisimile</name>
    <dbReference type="NCBI Taxonomy" id="1302235"/>
    <lineage>
        <taxon>Bacteria</taxon>
        <taxon>Bacillati</taxon>
        <taxon>Actinomycetota</taxon>
        <taxon>Actinomycetes</taxon>
        <taxon>Actinomycetales</taxon>
        <taxon>Actinomycetaceae</taxon>
        <taxon>Arcanobacterium</taxon>
    </lineage>
</organism>
<dbReference type="PANTHER" id="PTHR35149:SF1">
    <property type="entry name" value="DUF5655 DOMAIN-CONTAINING PROTEIN"/>
    <property type="match status" value="1"/>
</dbReference>
<dbReference type="Pfam" id="PF03235">
    <property type="entry name" value="GmrSD_N"/>
    <property type="match status" value="1"/>
</dbReference>
<gene>
    <name evidence="3" type="ORF">JTE88_06605</name>
</gene>